<evidence type="ECO:0000313" key="2">
    <source>
        <dbReference type="EMBL" id="MFC1799854.1"/>
    </source>
</evidence>
<feature type="transmembrane region" description="Helical" evidence="1">
    <location>
        <begin position="212"/>
        <end position="230"/>
    </location>
</feature>
<sequence>MMKYILIGVVIALMIFAVANGRLSGASFGTWIAALLTLAIFSFLYKDNPVYKLAEHIFIGLSAGYFVALEYWNVFVPNLWNPLLESSRTASPSGLMLLLPFALGLLLFTRFFPRIAWLSRWSMAAMIGSYAGLAIIGALQGDLIAQIWANMIPFVSPGSIAGLKAAPGVSALFFAGLEVLRNPLIVIGLLVTLVYFFFSREHKGSLGAASRLGVWFLMISFGASFGYTVMSRVSLLIGRLHFLMSDWMGIIR</sequence>
<keyword evidence="3" id="KW-1185">Reference proteome</keyword>
<feature type="transmembrane region" description="Helical" evidence="1">
    <location>
        <begin position="94"/>
        <end position="112"/>
    </location>
</feature>
<feature type="transmembrane region" description="Helical" evidence="1">
    <location>
        <begin position="27"/>
        <end position="45"/>
    </location>
</feature>
<gene>
    <name evidence="2" type="ORF">ACFL2Z_02975</name>
</gene>
<keyword evidence="1" id="KW-0812">Transmembrane</keyword>
<dbReference type="Proteomes" id="UP001594288">
    <property type="component" value="Unassembled WGS sequence"/>
</dbReference>
<proteinExistence type="predicted"/>
<feature type="transmembrane region" description="Helical" evidence="1">
    <location>
        <begin position="154"/>
        <end position="177"/>
    </location>
</feature>
<feature type="transmembrane region" description="Helical" evidence="1">
    <location>
        <begin position="124"/>
        <end position="148"/>
    </location>
</feature>
<accession>A0ABV6YP64</accession>
<keyword evidence="1" id="KW-1133">Transmembrane helix</keyword>
<reference evidence="2 3" key="1">
    <citation type="submission" date="2024-09" db="EMBL/GenBank/DDBJ databases">
        <authorList>
            <person name="D'Angelo T."/>
        </authorList>
    </citation>
    <scope>NUCLEOTIDE SEQUENCE [LARGE SCALE GENOMIC DNA]</scope>
    <source>
        <strain evidence="2">SAG AM-311-F02</strain>
    </source>
</reference>
<keyword evidence="1" id="KW-0472">Membrane</keyword>
<comment type="caution">
    <text evidence="2">The sequence shown here is derived from an EMBL/GenBank/DDBJ whole genome shotgun (WGS) entry which is preliminary data.</text>
</comment>
<evidence type="ECO:0000313" key="3">
    <source>
        <dbReference type="Proteomes" id="UP001594288"/>
    </source>
</evidence>
<feature type="transmembrane region" description="Helical" evidence="1">
    <location>
        <begin position="57"/>
        <end position="74"/>
    </location>
</feature>
<protein>
    <submittedName>
        <fullName evidence="2">Uncharacterized protein</fullName>
    </submittedName>
</protein>
<organism evidence="2 3">
    <name type="scientific">Eiseniibacteriota bacterium</name>
    <dbReference type="NCBI Taxonomy" id="2212470"/>
    <lineage>
        <taxon>Bacteria</taxon>
        <taxon>Candidatus Eiseniibacteriota</taxon>
    </lineage>
</organism>
<dbReference type="EMBL" id="JBHPEI010000037">
    <property type="protein sequence ID" value="MFC1799854.1"/>
    <property type="molecule type" value="Genomic_DNA"/>
</dbReference>
<name>A0ABV6YP64_UNCEI</name>
<evidence type="ECO:0000256" key="1">
    <source>
        <dbReference type="SAM" id="Phobius"/>
    </source>
</evidence>
<feature type="transmembrane region" description="Helical" evidence="1">
    <location>
        <begin position="184"/>
        <end position="200"/>
    </location>
</feature>